<feature type="signal peptide" evidence="1">
    <location>
        <begin position="1"/>
        <end position="16"/>
    </location>
</feature>
<name>A0ABR1DXK8_NECAM</name>
<organism evidence="2 3">
    <name type="scientific">Necator americanus</name>
    <name type="common">Human hookworm</name>
    <dbReference type="NCBI Taxonomy" id="51031"/>
    <lineage>
        <taxon>Eukaryota</taxon>
        <taxon>Metazoa</taxon>
        <taxon>Ecdysozoa</taxon>
        <taxon>Nematoda</taxon>
        <taxon>Chromadorea</taxon>
        <taxon>Rhabditida</taxon>
        <taxon>Rhabditina</taxon>
        <taxon>Rhabditomorpha</taxon>
        <taxon>Strongyloidea</taxon>
        <taxon>Ancylostomatidae</taxon>
        <taxon>Bunostominae</taxon>
        <taxon>Necator</taxon>
    </lineage>
</organism>
<feature type="chain" id="PRO_5045318652" evidence="1">
    <location>
        <begin position="17"/>
        <end position="69"/>
    </location>
</feature>
<keyword evidence="1" id="KW-0732">Signal</keyword>
<evidence type="ECO:0000256" key="1">
    <source>
        <dbReference type="SAM" id="SignalP"/>
    </source>
</evidence>
<gene>
    <name evidence="2" type="primary">Necator_chrV.g18579</name>
    <name evidence="2" type="ORF">RB195_013788</name>
</gene>
<evidence type="ECO:0000313" key="2">
    <source>
        <dbReference type="EMBL" id="KAK6755028.1"/>
    </source>
</evidence>
<protein>
    <submittedName>
        <fullName evidence="2">Uncharacterized protein</fullName>
    </submittedName>
</protein>
<accession>A0ABR1DXK8</accession>
<keyword evidence="3" id="KW-1185">Reference proteome</keyword>
<proteinExistence type="predicted"/>
<dbReference type="EMBL" id="JAVFWL010000005">
    <property type="protein sequence ID" value="KAK6755028.1"/>
    <property type="molecule type" value="Genomic_DNA"/>
</dbReference>
<dbReference type="Proteomes" id="UP001303046">
    <property type="component" value="Unassembled WGS sequence"/>
</dbReference>
<comment type="caution">
    <text evidence="2">The sequence shown here is derived from an EMBL/GenBank/DDBJ whole genome shotgun (WGS) entry which is preliminary data.</text>
</comment>
<reference evidence="2 3" key="1">
    <citation type="submission" date="2023-08" db="EMBL/GenBank/DDBJ databases">
        <title>A Necator americanus chromosomal reference genome.</title>
        <authorList>
            <person name="Ilik V."/>
            <person name="Petrzelkova K.J."/>
            <person name="Pardy F."/>
            <person name="Fuh T."/>
            <person name="Niatou-Singa F.S."/>
            <person name="Gouil Q."/>
            <person name="Baker L."/>
            <person name="Ritchie M.E."/>
            <person name="Jex A.R."/>
            <person name="Gazzola D."/>
            <person name="Li H."/>
            <person name="Toshio Fujiwara R."/>
            <person name="Zhan B."/>
            <person name="Aroian R.V."/>
            <person name="Pafco B."/>
            <person name="Schwarz E.M."/>
        </authorList>
    </citation>
    <scope>NUCLEOTIDE SEQUENCE [LARGE SCALE GENOMIC DNA]</scope>
    <source>
        <strain evidence="2 3">Aroian</strain>
        <tissue evidence="2">Whole animal</tissue>
    </source>
</reference>
<evidence type="ECO:0000313" key="3">
    <source>
        <dbReference type="Proteomes" id="UP001303046"/>
    </source>
</evidence>
<sequence>MRCLLLLFALLATVFALRLKIQDRLAFPYLNGMIRPSISDDDYDRYLSELGSQLFKRSSDYNQFMRSKD</sequence>